<dbReference type="HOGENOM" id="CLU_818167_0_0_0"/>
<sequence>MRQALQRCPQTFPRRLHLRLKGDRLFLLPWGYVCTLSTDGLPSSQQLSPRAYQVLRTLVWELARRHLNPAQLRHLKAYATRQADLCILLRAIRFPQLLAVPILLEDFDATYEADPRLLQHGVKPYLRQLVGPLTDATRLLTDSDRLAFACALHRSGMTSPDLKAAVLRCVPAHSAMKLPLQLNFRWLVEALGERLAAQRLTASLGAQVTVAPRFRPLPRVQATVTSPSCSFPLTFAAAQFGSPRWAPLLKSHLPKWLYRAVNASGVTHTVEDLIDTAQLIRQLRVLSPTLTLPSGTLHAVCENLRERLYRTSRSHSPTPPGQQPSPQPFEMFEDDDLPF</sequence>
<proteinExistence type="predicted"/>
<evidence type="ECO:0000256" key="1">
    <source>
        <dbReference type="SAM" id="MobiDB-lite"/>
    </source>
</evidence>
<evidence type="ECO:0000313" key="3">
    <source>
        <dbReference type="Proteomes" id="UP000007575"/>
    </source>
</evidence>
<feature type="compositionally biased region" description="Pro residues" evidence="1">
    <location>
        <begin position="317"/>
        <end position="327"/>
    </location>
</feature>
<geneLocation type="plasmid" evidence="2 3">
    <name>P3</name>
</geneLocation>
<dbReference type="Proteomes" id="UP000007575">
    <property type="component" value="Plasmid P3"/>
</dbReference>
<accession>H8H359</accession>
<protein>
    <submittedName>
        <fullName evidence="2">Uncharacterized protein</fullName>
    </submittedName>
</protein>
<evidence type="ECO:0000313" key="2">
    <source>
        <dbReference type="EMBL" id="AFD27956.1"/>
    </source>
</evidence>
<feature type="region of interest" description="Disordered" evidence="1">
    <location>
        <begin position="311"/>
        <end position="339"/>
    </location>
</feature>
<keyword evidence="2" id="KW-0614">Plasmid</keyword>
<name>H8H359_DEIGI</name>
<gene>
    <name evidence="2" type="ordered locus">DGo_PC0164</name>
</gene>
<reference evidence="2 3" key="1">
    <citation type="journal article" date="2012" name="PLoS ONE">
        <title>Genome sequence and transcriptome analysis of the radioresistant bacterium Deinococcus gobiensis: insights into the extreme environmental adaptations.</title>
        <authorList>
            <person name="Yuan M."/>
            <person name="Chen M."/>
            <person name="Zhang W."/>
            <person name="Lu W."/>
            <person name="Wang J."/>
            <person name="Yang M."/>
            <person name="Zhao P."/>
            <person name="Tang R."/>
            <person name="Li X."/>
            <person name="Hao Y."/>
            <person name="Zhou Z."/>
            <person name="Zhan Y."/>
            <person name="Yu H."/>
            <person name="Teng C."/>
            <person name="Yan Y."/>
            <person name="Ping S."/>
            <person name="Wang Y."/>
            <person name="Lin M."/>
        </authorList>
    </citation>
    <scope>NUCLEOTIDE SEQUENCE [LARGE SCALE GENOMIC DNA]</scope>
    <source>
        <strain evidence="3">DSM 21396 / JCM 16679 / CGMCC 1.7299 / I-0</strain>
        <plasmid evidence="2">P3</plasmid>
    </source>
</reference>
<dbReference type="EMBL" id="CP002194">
    <property type="protein sequence ID" value="AFD27956.1"/>
    <property type="molecule type" value="Genomic_DNA"/>
</dbReference>
<organism evidence="2 3">
    <name type="scientific">Deinococcus gobiensis (strain DSM 21396 / JCM 16679 / CGMCC 1.7299 / I-0)</name>
    <dbReference type="NCBI Taxonomy" id="745776"/>
    <lineage>
        <taxon>Bacteria</taxon>
        <taxon>Thermotogati</taxon>
        <taxon>Deinococcota</taxon>
        <taxon>Deinococci</taxon>
        <taxon>Deinococcales</taxon>
        <taxon>Deinococcaceae</taxon>
        <taxon>Deinococcus</taxon>
    </lineage>
</organism>
<dbReference type="KEGG" id="dgo:DGo_PC0164"/>
<dbReference type="AlphaFoldDB" id="H8H359"/>
<keyword evidence="3" id="KW-1185">Reference proteome</keyword>